<dbReference type="EMBL" id="JAAGWY010000002">
    <property type="protein sequence ID" value="NEN06363.1"/>
    <property type="molecule type" value="Genomic_DNA"/>
</dbReference>
<dbReference type="AlphaFoldDB" id="A0A6L9XY77"/>
<accession>A0A6L9XY77</accession>
<feature type="region of interest" description="Disordered" evidence="1">
    <location>
        <begin position="1"/>
        <end position="20"/>
    </location>
</feature>
<feature type="transmembrane region" description="Helical" evidence="2">
    <location>
        <begin position="186"/>
        <end position="204"/>
    </location>
</feature>
<comment type="caution">
    <text evidence="3">The sequence shown here is derived from an EMBL/GenBank/DDBJ whole genome shotgun (WGS) entry which is preliminary data.</text>
</comment>
<keyword evidence="2" id="KW-0812">Transmembrane</keyword>
<gene>
    <name evidence="3" type="ORF">G3T36_10810</name>
</gene>
<feature type="transmembrane region" description="Helical" evidence="2">
    <location>
        <begin position="82"/>
        <end position="101"/>
    </location>
</feature>
<feature type="transmembrane region" description="Helical" evidence="2">
    <location>
        <begin position="59"/>
        <end position="76"/>
    </location>
</feature>
<dbReference type="RefSeq" id="WP_163289786.1">
    <property type="nucleotide sequence ID" value="NZ_JAAGWY010000002.1"/>
</dbReference>
<evidence type="ECO:0000313" key="4">
    <source>
        <dbReference type="Proteomes" id="UP000474967"/>
    </source>
</evidence>
<feature type="compositionally biased region" description="Basic and acidic residues" evidence="1">
    <location>
        <begin position="248"/>
        <end position="266"/>
    </location>
</feature>
<keyword evidence="4" id="KW-1185">Reference proteome</keyword>
<feature type="transmembrane region" description="Helical" evidence="2">
    <location>
        <begin position="140"/>
        <end position="165"/>
    </location>
</feature>
<feature type="transmembrane region" description="Helical" evidence="2">
    <location>
        <begin position="216"/>
        <end position="237"/>
    </location>
</feature>
<protein>
    <submittedName>
        <fullName evidence="3">DUF3159 domain-containing protein</fullName>
    </submittedName>
</protein>
<proteinExistence type="predicted"/>
<dbReference type="Pfam" id="PF11361">
    <property type="entry name" value="DUF3159"/>
    <property type="match status" value="1"/>
</dbReference>
<reference evidence="3 4" key="1">
    <citation type="journal article" date="2014" name="J. Microbiol.">
        <title>Diaminobutyricibacter tongyongensis gen. nov., sp. nov. and Homoserinibacter gongjuensis gen. nov., sp. nov. belong to the family Microbacteriaceae.</title>
        <authorList>
            <person name="Kim S.J."/>
            <person name="Ahn J.H."/>
            <person name="Weon H.Y."/>
            <person name="Hamada M."/>
            <person name="Suzuki K."/>
            <person name="Kwon S.W."/>
        </authorList>
    </citation>
    <scope>NUCLEOTIDE SEQUENCE [LARGE SCALE GENOMIC DNA]</scope>
    <source>
        <strain evidence="3 4">NBRC 108724</strain>
    </source>
</reference>
<dbReference type="Proteomes" id="UP000474967">
    <property type="component" value="Unassembled WGS sequence"/>
</dbReference>
<organism evidence="3 4">
    <name type="scientific">Leifsonia tongyongensis</name>
    <dbReference type="NCBI Taxonomy" id="1268043"/>
    <lineage>
        <taxon>Bacteria</taxon>
        <taxon>Bacillati</taxon>
        <taxon>Actinomycetota</taxon>
        <taxon>Actinomycetes</taxon>
        <taxon>Micrococcales</taxon>
        <taxon>Microbacteriaceae</taxon>
        <taxon>Leifsonia</taxon>
    </lineage>
</organism>
<keyword evidence="2" id="KW-0472">Membrane</keyword>
<evidence type="ECO:0000256" key="2">
    <source>
        <dbReference type="SAM" id="Phobius"/>
    </source>
</evidence>
<feature type="region of interest" description="Disordered" evidence="1">
    <location>
        <begin position="247"/>
        <end position="266"/>
    </location>
</feature>
<keyword evidence="2" id="KW-1133">Transmembrane helix</keyword>
<dbReference type="InterPro" id="IPR016566">
    <property type="entry name" value="UCP010219"/>
</dbReference>
<feature type="transmembrane region" description="Helical" evidence="2">
    <location>
        <begin position="108"/>
        <end position="128"/>
    </location>
</feature>
<name>A0A6L9XY77_9MICO</name>
<sequence length="266" mass="27961">MSSTGRPSEPNDDEREASVPGAIGESLAKAARTSGIGQLADSETSTGTALMAALGGVRGLLETILPGLVFLILFTFTTNVPLSLGASVLVAVVFTAVRIIGKTPVTQAIAGLIGVGASAILALITGRGEDNFLFGIGLNLLYGAALLISILVRWPLIGLASGYLMGDGLAWRKDRTKFRVMQALTFLWFLLFAARLIVELPLYLAHTDAATTGLGIAKLIMGVPLYAPLLLVTWFVVRGLYGVGGSPKNDEKHEPAGDDRPESNRT</sequence>
<evidence type="ECO:0000256" key="1">
    <source>
        <dbReference type="SAM" id="MobiDB-lite"/>
    </source>
</evidence>
<evidence type="ECO:0000313" key="3">
    <source>
        <dbReference type="EMBL" id="NEN06363.1"/>
    </source>
</evidence>